<dbReference type="Gene3D" id="1.50.40.10">
    <property type="entry name" value="Mitochondrial carrier domain"/>
    <property type="match status" value="1"/>
</dbReference>
<evidence type="ECO:0000256" key="1">
    <source>
        <dbReference type="ARBA" id="ARBA00004141"/>
    </source>
</evidence>
<dbReference type="EMBL" id="HBIS01000335">
    <property type="protein sequence ID" value="CAE0606470.1"/>
    <property type="molecule type" value="Transcribed_RNA"/>
</dbReference>
<organism evidence="8">
    <name type="scientific">Picocystis salinarum</name>
    <dbReference type="NCBI Taxonomy" id="88271"/>
    <lineage>
        <taxon>Eukaryota</taxon>
        <taxon>Viridiplantae</taxon>
        <taxon>Chlorophyta</taxon>
        <taxon>Picocystophyceae</taxon>
        <taxon>Picocystales</taxon>
        <taxon>Picocystaceae</taxon>
        <taxon>Picocystis</taxon>
    </lineage>
</organism>
<dbReference type="InterPro" id="IPR023395">
    <property type="entry name" value="MCP_dom_sf"/>
</dbReference>
<dbReference type="AlphaFoldDB" id="A0A6U9PNQ3"/>
<evidence type="ECO:0000256" key="6">
    <source>
        <dbReference type="PROSITE-ProRule" id="PRU00282"/>
    </source>
</evidence>
<dbReference type="Pfam" id="PF00153">
    <property type="entry name" value="Mito_carr"/>
    <property type="match status" value="3"/>
</dbReference>
<comment type="similarity">
    <text evidence="7">Belongs to the mitochondrial carrier (TC 2.A.29) family.</text>
</comment>
<dbReference type="InterPro" id="IPR002067">
    <property type="entry name" value="MCP"/>
</dbReference>
<feature type="repeat" description="Solcar" evidence="6">
    <location>
        <begin position="158"/>
        <end position="241"/>
    </location>
</feature>
<evidence type="ECO:0000256" key="7">
    <source>
        <dbReference type="RuleBase" id="RU000488"/>
    </source>
</evidence>
<dbReference type="GO" id="GO:0016020">
    <property type="term" value="C:membrane"/>
    <property type="evidence" value="ECO:0007669"/>
    <property type="project" value="UniProtKB-SubCell"/>
</dbReference>
<dbReference type="PROSITE" id="PS50920">
    <property type="entry name" value="SOLCAR"/>
    <property type="match status" value="3"/>
</dbReference>
<keyword evidence="5 6" id="KW-0472">Membrane</keyword>
<dbReference type="GO" id="GO:0055085">
    <property type="term" value="P:transmembrane transport"/>
    <property type="evidence" value="ECO:0007669"/>
    <property type="project" value="InterPro"/>
</dbReference>
<gene>
    <name evidence="8" type="ORF">PSAL00342_LOCUS285</name>
    <name evidence="9" type="ORF">PSAL00342_LOCUS286</name>
</gene>
<proteinExistence type="inferred from homology"/>
<keyword evidence="2 7" id="KW-0813">Transport</keyword>
<evidence type="ECO:0000256" key="4">
    <source>
        <dbReference type="ARBA" id="ARBA00022737"/>
    </source>
</evidence>
<accession>A0A6U9PNQ3</accession>
<evidence type="ECO:0000256" key="3">
    <source>
        <dbReference type="ARBA" id="ARBA00022692"/>
    </source>
</evidence>
<evidence type="ECO:0000313" key="9">
    <source>
        <dbReference type="EMBL" id="CAE0606470.1"/>
    </source>
</evidence>
<evidence type="ECO:0000256" key="2">
    <source>
        <dbReference type="ARBA" id="ARBA00022448"/>
    </source>
</evidence>
<name>A0A6U9PNQ3_9CHLO</name>
<protein>
    <recommendedName>
        <fullName evidence="10">Mitochondrial carrier protein</fullName>
    </recommendedName>
</protein>
<dbReference type="EMBL" id="HBIS01000333">
    <property type="protein sequence ID" value="CAE0606469.1"/>
    <property type="molecule type" value="Transcribed_RNA"/>
</dbReference>
<evidence type="ECO:0008006" key="10">
    <source>
        <dbReference type="Google" id="ProtNLM"/>
    </source>
</evidence>
<feature type="repeat" description="Solcar" evidence="6">
    <location>
        <begin position="56"/>
        <end position="150"/>
    </location>
</feature>
<reference evidence="8" key="1">
    <citation type="submission" date="2021-01" db="EMBL/GenBank/DDBJ databases">
        <authorList>
            <person name="Corre E."/>
            <person name="Pelletier E."/>
            <person name="Niang G."/>
            <person name="Scheremetjew M."/>
            <person name="Finn R."/>
            <person name="Kale V."/>
            <person name="Holt S."/>
            <person name="Cochrane G."/>
            <person name="Meng A."/>
            <person name="Brown T."/>
            <person name="Cohen L."/>
        </authorList>
    </citation>
    <scope>NUCLEOTIDE SEQUENCE</scope>
    <source>
        <strain evidence="8">CCMP1897</strain>
    </source>
</reference>
<dbReference type="SUPFAM" id="SSF103506">
    <property type="entry name" value="Mitochondrial carrier"/>
    <property type="match status" value="1"/>
</dbReference>
<comment type="subcellular location">
    <subcellularLocation>
        <location evidence="1">Membrane</location>
        <topology evidence="1">Multi-pass membrane protein</topology>
    </subcellularLocation>
</comment>
<feature type="repeat" description="Solcar" evidence="6">
    <location>
        <begin position="252"/>
        <end position="332"/>
    </location>
</feature>
<keyword evidence="3 6" id="KW-0812">Transmembrane</keyword>
<keyword evidence="4" id="KW-0677">Repeat</keyword>
<dbReference type="PRINTS" id="PR00926">
    <property type="entry name" value="MITOCARRIER"/>
</dbReference>
<evidence type="ECO:0000256" key="5">
    <source>
        <dbReference type="ARBA" id="ARBA00023136"/>
    </source>
</evidence>
<dbReference type="InterPro" id="IPR018108">
    <property type="entry name" value="MCP_transmembrane"/>
</dbReference>
<sequence length="354" mass="38011">MASHAVLPAHVRRKKAKHDAPRRFARIARAVEDEETAKPMWTRLLGRPSAFLGMVPRPIMLFTAGAVAGGVGKTLTAPLERAKILLQVRGGLQQGAVAAAAQQGSLLKSLNSIARTEGILAFWKGNTAQLARIIPYSAAQLCSNEVFKGIMADEDGNLTLPKRLMCGALAGAFATVTTYPLDTIRMRMAVDPTVRSMGQTVAVLLKEGGVKSFYRGVVPTLAGIAPYMAIELATYDLVKQKFPQEHRTKPHTGFLCGNIAALCASLCCYPLDTVRRRIQLQMAAGTTVSSAMRGIVQEEGVQGLYRGFVANAVKNLPNKGIRLSIFDAAKAAHAAGKIAYEEELQLAAESEARK</sequence>
<evidence type="ECO:0000313" key="8">
    <source>
        <dbReference type="EMBL" id="CAE0606469.1"/>
    </source>
</evidence>
<dbReference type="PANTHER" id="PTHR24089">
    <property type="entry name" value="SOLUTE CARRIER FAMILY 25"/>
    <property type="match status" value="1"/>
</dbReference>